<proteinExistence type="predicted"/>
<gene>
    <name evidence="2" type="ORF">VN97_g4761</name>
</gene>
<accession>A0AAI9X923</accession>
<comment type="caution">
    <text evidence="2">The sequence shown here is derived from an EMBL/GenBank/DDBJ whole genome shotgun (WGS) entry which is preliminary data.</text>
</comment>
<evidence type="ECO:0000313" key="3">
    <source>
        <dbReference type="Proteomes" id="UP001227192"/>
    </source>
</evidence>
<dbReference type="EMBL" id="LACB01000114">
    <property type="protein sequence ID" value="KAJ9488546.1"/>
    <property type="molecule type" value="Genomic_DNA"/>
</dbReference>
<name>A0AAI9X923_PENTH</name>
<organism evidence="2 3">
    <name type="scientific">Penicillium thymicola</name>
    <dbReference type="NCBI Taxonomy" id="293382"/>
    <lineage>
        <taxon>Eukaryota</taxon>
        <taxon>Fungi</taxon>
        <taxon>Dikarya</taxon>
        <taxon>Ascomycota</taxon>
        <taxon>Pezizomycotina</taxon>
        <taxon>Eurotiomycetes</taxon>
        <taxon>Eurotiomycetidae</taxon>
        <taxon>Eurotiales</taxon>
        <taxon>Aspergillaceae</taxon>
        <taxon>Penicillium</taxon>
    </lineage>
</organism>
<feature type="region of interest" description="Disordered" evidence="1">
    <location>
        <begin position="87"/>
        <end position="120"/>
    </location>
</feature>
<keyword evidence="3" id="KW-1185">Reference proteome</keyword>
<evidence type="ECO:0000313" key="2">
    <source>
        <dbReference type="EMBL" id="KAJ9488546.1"/>
    </source>
</evidence>
<reference evidence="2" key="2">
    <citation type="journal article" date="2016" name="Fungal Biol.">
        <title>Ochratoxin A production by Penicillium thymicola.</title>
        <authorList>
            <person name="Nguyen H.D.T."/>
            <person name="McMullin D.R."/>
            <person name="Ponomareva E."/>
            <person name="Riley R."/>
            <person name="Pomraning K.R."/>
            <person name="Baker S.E."/>
            <person name="Seifert K.A."/>
        </authorList>
    </citation>
    <scope>NUCLEOTIDE SEQUENCE</scope>
    <source>
        <strain evidence="2">DAOM 180753</strain>
    </source>
</reference>
<sequence>MDPNATDLETADLVLQTSLQEVEEALKLLNRDANDGRTQARDEKVALLYWRAELRRRIGTQQDRREALQISRESRLDQAAILQDIHGREVNEAPAAHVQPAGRAPTQPQVPGQLPATRPP</sequence>
<reference evidence="2" key="1">
    <citation type="submission" date="2015-06" db="EMBL/GenBank/DDBJ databases">
        <authorList>
            <person name="Nguyen H."/>
        </authorList>
    </citation>
    <scope>NUCLEOTIDE SEQUENCE</scope>
    <source>
        <strain evidence="2">DAOM 180753</strain>
    </source>
</reference>
<evidence type="ECO:0000256" key="1">
    <source>
        <dbReference type="SAM" id="MobiDB-lite"/>
    </source>
</evidence>
<dbReference type="Proteomes" id="UP001227192">
    <property type="component" value="Unassembled WGS sequence"/>
</dbReference>
<dbReference type="AlphaFoldDB" id="A0AAI9X923"/>
<protein>
    <submittedName>
        <fullName evidence="2">Uncharacterized protein</fullName>
    </submittedName>
</protein>